<name>A0A1T2Z8C9_PSEFL</name>
<organism evidence="1 2">
    <name type="scientific">Pseudomonas fluorescens</name>
    <dbReference type="NCBI Taxonomy" id="294"/>
    <lineage>
        <taxon>Bacteria</taxon>
        <taxon>Pseudomonadati</taxon>
        <taxon>Pseudomonadota</taxon>
        <taxon>Gammaproteobacteria</taxon>
        <taxon>Pseudomonadales</taxon>
        <taxon>Pseudomonadaceae</taxon>
        <taxon>Pseudomonas</taxon>
    </lineage>
</organism>
<proteinExistence type="predicted"/>
<dbReference type="PANTHER" id="PTHR33639">
    <property type="entry name" value="THIOL-DISULFIDE OXIDOREDUCTASE DCC"/>
    <property type="match status" value="1"/>
</dbReference>
<dbReference type="GO" id="GO:0015035">
    <property type="term" value="F:protein-disulfide reductase activity"/>
    <property type="evidence" value="ECO:0007669"/>
    <property type="project" value="InterPro"/>
</dbReference>
<dbReference type="Proteomes" id="UP000190965">
    <property type="component" value="Unassembled WGS sequence"/>
</dbReference>
<dbReference type="Pfam" id="PF04134">
    <property type="entry name" value="DCC1-like"/>
    <property type="match status" value="1"/>
</dbReference>
<dbReference type="AlphaFoldDB" id="A0A1T2Z8C9"/>
<sequence>MSAATVGSASLITLKPAETVVLFDGTCKLCNGWAWLIIQHDVAHRIRLATVQSEQGQALLAWAGLPQHAFNTIVLVAGDRFYVRSEAMFQIVTRLPWYWRWALVARLIPGPFRDWLYDKIAMNRYRIFGKYSSSRTPVADHKYRFLS</sequence>
<dbReference type="EMBL" id="MSDF01000001">
    <property type="protein sequence ID" value="OPB00891.1"/>
    <property type="molecule type" value="Genomic_DNA"/>
</dbReference>
<reference evidence="1 2" key="1">
    <citation type="submission" date="2016-12" db="EMBL/GenBank/DDBJ databases">
        <title>Draft genome sequences of seven strains of Pseudomonas fluorescens that produce 4-formylaminooxyvinylglycine.</title>
        <authorList>
            <person name="Okrent R.A."/>
            <person name="Manning V.A."/>
            <person name="Trippe K.M."/>
        </authorList>
    </citation>
    <scope>NUCLEOTIDE SEQUENCE [LARGE SCALE GENOMIC DNA]</scope>
    <source>
        <strain evidence="1 2">P5A</strain>
    </source>
</reference>
<gene>
    <name evidence="1" type="ORF">BFW87_00300</name>
</gene>
<comment type="caution">
    <text evidence="1">The sequence shown here is derived from an EMBL/GenBank/DDBJ whole genome shotgun (WGS) entry which is preliminary data.</text>
</comment>
<dbReference type="PANTHER" id="PTHR33639:SF2">
    <property type="entry name" value="DUF393 DOMAIN-CONTAINING PROTEIN"/>
    <property type="match status" value="1"/>
</dbReference>
<dbReference type="InterPro" id="IPR007263">
    <property type="entry name" value="DCC1-like"/>
</dbReference>
<dbReference type="InterPro" id="IPR052927">
    <property type="entry name" value="DCC_oxidoreductase"/>
</dbReference>
<evidence type="ECO:0000313" key="2">
    <source>
        <dbReference type="Proteomes" id="UP000190965"/>
    </source>
</evidence>
<accession>A0A1T2Z8C9</accession>
<protein>
    <submittedName>
        <fullName evidence="1">Thiol-disulfide oxidoreductase</fullName>
    </submittedName>
</protein>
<evidence type="ECO:0000313" key="1">
    <source>
        <dbReference type="EMBL" id="OPB00891.1"/>
    </source>
</evidence>